<feature type="transmembrane region" description="Helical" evidence="1">
    <location>
        <begin position="57"/>
        <end position="77"/>
    </location>
</feature>
<keyword evidence="1" id="KW-1133">Transmembrane helix</keyword>
<gene>
    <name evidence="3" type="ORF">NCTC10815_02970</name>
</gene>
<protein>
    <recommendedName>
        <fullName evidence="2">DUF4064 domain-containing protein</fullName>
    </recommendedName>
</protein>
<dbReference type="Proteomes" id="UP000254879">
    <property type="component" value="Unassembled WGS sequence"/>
</dbReference>
<evidence type="ECO:0000256" key="1">
    <source>
        <dbReference type="SAM" id="Phobius"/>
    </source>
</evidence>
<dbReference type="EMBL" id="UGPG01000001">
    <property type="protein sequence ID" value="STY45587.1"/>
    <property type="molecule type" value="Genomic_DNA"/>
</dbReference>
<accession>A0A378MGT1</accession>
<dbReference type="InterPro" id="IPR025273">
    <property type="entry name" value="DUF4064"/>
</dbReference>
<feature type="transmembrane region" description="Helical" evidence="1">
    <location>
        <begin position="12"/>
        <end position="37"/>
    </location>
</feature>
<feature type="domain" description="DUF4064" evidence="2">
    <location>
        <begin position="3"/>
        <end position="102"/>
    </location>
</feature>
<keyword evidence="1" id="KW-0472">Membrane</keyword>
<proteinExistence type="predicted"/>
<organism evidence="3 4">
    <name type="scientific">Listeria grayi</name>
    <name type="common">Listeria murrayi</name>
    <dbReference type="NCBI Taxonomy" id="1641"/>
    <lineage>
        <taxon>Bacteria</taxon>
        <taxon>Bacillati</taxon>
        <taxon>Bacillota</taxon>
        <taxon>Bacilli</taxon>
        <taxon>Bacillales</taxon>
        <taxon>Listeriaceae</taxon>
        <taxon>Listeria</taxon>
    </lineage>
</organism>
<dbReference type="Pfam" id="PF13273">
    <property type="entry name" value="DUF4064"/>
    <property type="match status" value="1"/>
</dbReference>
<evidence type="ECO:0000259" key="2">
    <source>
        <dbReference type="Pfam" id="PF13273"/>
    </source>
</evidence>
<reference evidence="3 4" key="1">
    <citation type="submission" date="2018-06" db="EMBL/GenBank/DDBJ databases">
        <authorList>
            <consortium name="Pathogen Informatics"/>
            <person name="Doyle S."/>
        </authorList>
    </citation>
    <scope>NUCLEOTIDE SEQUENCE [LARGE SCALE GENOMIC DNA]</scope>
    <source>
        <strain evidence="4">NCTC 10815</strain>
    </source>
</reference>
<keyword evidence="1" id="KW-0812">Transmembrane</keyword>
<evidence type="ECO:0000313" key="3">
    <source>
        <dbReference type="EMBL" id="STY45587.1"/>
    </source>
</evidence>
<feature type="transmembrane region" description="Helical" evidence="1">
    <location>
        <begin position="89"/>
        <end position="113"/>
    </location>
</feature>
<sequence>MEQRKAEFIMTIIGASLAILGILFMGIMLALLGIGTSINKDALTSDDVIGLTVGGGIVFYFFLLAVAACIIGFIAAFKMKNGQNIKGWSITLIVVGGLCFFSYGWITGVLFLISGIMSVVKSSREKRNIFYD</sequence>
<evidence type="ECO:0000313" key="4">
    <source>
        <dbReference type="Proteomes" id="UP000254879"/>
    </source>
</evidence>
<dbReference type="AlphaFoldDB" id="A0A378MGT1"/>
<dbReference type="RefSeq" id="WP_115346386.1">
    <property type="nucleotide sequence ID" value="NZ_UGPG01000001.1"/>
</dbReference>
<name>A0A378MGT1_LISGR</name>